<comment type="caution">
    <text evidence="9">The sequence shown here is derived from an EMBL/GenBank/DDBJ whole genome shotgun (WGS) entry which is preliminary data.</text>
</comment>
<evidence type="ECO:0000256" key="3">
    <source>
        <dbReference type="ARBA" id="ARBA00022692"/>
    </source>
</evidence>
<name>A0A3S0AYE9_9ENTE</name>
<dbReference type="InterPro" id="IPR050539">
    <property type="entry name" value="ThrE_Dicarb/AminoAcid_Exp"/>
</dbReference>
<dbReference type="AlphaFoldDB" id="A0A3S0AYE9"/>
<proteinExistence type="inferred from homology"/>
<dbReference type="EMBL" id="PXZH01000001">
    <property type="protein sequence ID" value="RST90001.1"/>
    <property type="molecule type" value="Genomic_DNA"/>
</dbReference>
<dbReference type="GO" id="GO:0015744">
    <property type="term" value="P:succinate transport"/>
    <property type="evidence" value="ECO:0007669"/>
    <property type="project" value="TreeGrafter"/>
</dbReference>
<feature type="domain" description="Threonine/serine exporter-like N-terminal" evidence="8">
    <location>
        <begin position="10"/>
        <end position="245"/>
    </location>
</feature>
<keyword evidence="2" id="KW-1003">Cell membrane</keyword>
<evidence type="ECO:0000259" key="8">
    <source>
        <dbReference type="Pfam" id="PF06738"/>
    </source>
</evidence>
<reference evidence="9 10" key="1">
    <citation type="submission" date="2018-03" db="EMBL/GenBank/DDBJ databases">
        <authorList>
            <person name="Gulvik C.A."/>
        </authorList>
    </citation>
    <scope>NUCLEOTIDE SEQUENCE [LARGE SCALE GENOMIC DNA]</scope>
    <source>
        <strain evidence="9 10">JCM 31581</strain>
    </source>
</reference>
<evidence type="ECO:0000256" key="7">
    <source>
        <dbReference type="SAM" id="Phobius"/>
    </source>
</evidence>
<dbReference type="Proteomes" id="UP000277864">
    <property type="component" value="Unassembled WGS sequence"/>
</dbReference>
<evidence type="ECO:0000313" key="9">
    <source>
        <dbReference type="EMBL" id="RST90001.1"/>
    </source>
</evidence>
<comment type="subcellular location">
    <subcellularLocation>
        <location evidence="1">Cell membrane</location>
        <topology evidence="1">Multi-pass membrane protein</topology>
    </subcellularLocation>
</comment>
<evidence type="ECO:0000256" key="2">
    <source>
        <dbReference type="ARBA" id="ARBA00022475"/>
    </source>
</evidence>
<evidence type="ECO:0000256" key="1">
    <source>
        <dbReference type="ARBA" id="ARBA00004651"/>
    </source>
</evidence>
<feature type="transmembrane region" description="Helical" evidence="7">
    <location>
        <begin position="228"/>
        <end position="246"/>
    </location>
</feature>
<keyword evidence="10" id="KW-1185">Reference proteome</keyword>
<gene>
    <name evidence="9" type="ORF">C7P63_02670</name>
</gene>
<organism evidence="9 10">
    <name type="scientific">Vagococcus humatus</name>
    <dbReference type="NCBI Taxonomy" id="1889241"/>
    <lineage>
        <taxon>Bacteria</taxon>
        <taxon>Bacillati</taxon>
        <taxon>Bacillota</taxon>
        <taxon>Bacilli</taxon>
        <taxon>Lactobacillales</taxon>
        <taxon>Enterococcaceae</taxon>
        <taxon>Vagococcus</taxon>
    </lineage>
</organism>
<keyword evidence="4 7" id="KW-1133">Transmembrane helix</keyword>
<evidence type="ECO:0000313" key="10">
    <source>
        <dbReference type="Proteomes" id="UP000277864"/>
    </source>
</evidence>
<evidence type="ECO:0000256" key="5">
    <source>
        <dbReference type="ARBA" id="ARBA00023136"/>
    </source>
</evidence>
<keyword evidence="3 7" id="KW-0812">Transmembrane</keyword>
<dbReference type="RefSeq" id="WP_125942616.1">
    <property type="nucleotide sequence ID" value="NZ_PXZH01000001.1"/>
</dbReference>
<feature type="transmembrane region" description="Helical" evidence="7">
    <location>
        <begin position="114"/>
        <end position="132"/>
    </location>
</feature>
<dbReference type="PANTHER" id="PTHR34390">
    <property type="entry name" value="UPF0442 PROTEIN YJJB-RELATED"/>
    <property type="match status" value="1"/>
</dbReference>
<dbReference type="OrthoDB" id="9813917at2"/>
<dbReference type="Pfam" id="PF06738">
    <property type="entry name" value="ThrE"/>
    <property type="match status" value="1"/>
</dbReference>
<sequence length="247" mass="27072">MENTSLLLETCAVVGQVMLENGAEMYRVEDTMNRIAGETGSVGVSFVTPTIVMIGLEETEHVKMKRVTDRTTNLSVVQLVNTYSREYTEGKINLGQLLKKVKEVNQHKMTLSTWLKILIAAVVSGSLMIVLGGAWSDFFVTCFIGGVGYSVYLLSQRFLRLKYFDEFIAAFCIGLLTLFFAKIGIGHTTDHMIIGSIMPYVPGLALTNSIRDLQQGHLLSGISRGVEVIIIAAMLAIGIAVAFRLAL</sequence>
<feature type="transmembrane region" description="Helical" evidence="7">
    <location>
        <begin position="167"/>
        <end position="185"/>
    </location>
</feature>
<evidence type="ECO:0000256" key="6">
    <source>
        <dbReference type="ARBA" id="ARBA00034125"/>
    </source>
</evidence>
<dbReference type="InterPro" id="IPR010619">
    <property type="entry name" value="ThrE-like_N"/>
</dbReference>
<accession>A0A3S0AYE9</accession>
<dbReference type="GO" id="GO:0022857">
    <property type="term" value="F:transmembrane transporter activity"/>
    <property type="evidence" value="ECO:0007669"/>
    <property type="project" value="InterPro"/>
</dbReference>
<dbReference type="GO" id="GO:0005886">
    <property type="term" value="C:plasma membrane"/>
    <property type="evidence" value="ECO:0007669"/>
    <property type="project" value="UniProtKB-SubCell"/>
</dbReference>
<dbReference type="PANTHER" id="PTHR34390:SF2">
    <property type="entry name" value="SUCCINATE TRANSPORTER SUBUNIT YJJP-RELATED"/>
    <property type="match status" value="1"/>
</dbReference>
<comment type="similarity">
    <text evidence="6">Belongs to the ThrE exporter (TC 2.A.79) family.</text>
</comment>
<feature type="transmembrane region" description="Helical" evidence="7">
    <location>
        <begin position="138"/>
        <end position="155"/>
    </location>
</feature>
<protein>
    <recommendedName>
        <fullName evidence="8">Threonine/serine exporter-like N-terminal domain-containing protein</fullName>
    </recommendedName>
</protein>
<keyword evidence="5 7" id="KW-0472">Membrane</keyword>
<evidence type="ECO:0000256" key="4">
    <source>
        <dbReference type="ARBA" id="ARBA00022989"/>
    </source>
</evidence>